<dbReference type="EMBL" id="GBXM01078562">
    <property type="protein sequence ID" value="JAH30015.1"/>
    <property type="molecule type" value="Transcribed_RNA"/>
</dbReference>
<evidence type="ECO:0000313" key="1">
    <source>
        <dbReference type="EMBL" id="JAH30015.1"/>
    </source>
</evidence>
<reference evidence="1" key="1">
    <citation type="submission" date="2014-11" db="EMBL/GenBank/DDBJ databases">
        <authorList>
            <person name="Amaro Gonzalez C."/>
        </authorList>
    </citation>
    <scope>NUCLEOTIDE SEQUENCE</scope>
</reference>
<protein>
    <submittedName>
        <fullName evidence="1">Uncharacterized protein</fullName>
    </submittedName>
</protein>
<reference evidence="1" key="2">
    <citation type="journal article" date="2015" name="Fish Shellfish Immunol.">
        <title>Early steps in the European eel (Anguilla anguilla)-Vibrio vulnificus interaction in the gills: Role of the RtxA13 toxin.</title>
        <authorList>
            <person name="Callol A."/>
            <person name="Pajuelo D."/>
            <person name="Ebbesson L."/>
            <person name="Teles M."/>
            <person name="MacKenzie S."/>
            <person name="Amaro C."/>
        </authorList>
    </citation>
    <scope>NUCLEOTIDE SEQUENCE</scope>
</reference>
<dbReference type="AlphaFoldDB" id="A0A0E9RNL4"/>
<sequence length="51" mass="6015">MLKYTQSSYFAVLRFKKTCSPVAVYIQTHTRKTHAQVIWLFHSAFKSLHLT</sequence>
<organism evidence="1">
    <name type="scientific">Anguilla anguilla</name>
    <name type="common">European freshwater eel</name>
    <name type="synonym">Muraena anguilla</name>
    <dbReference type="NCBI Taxonomy" id="7936"/>
    <lineage>
        <taxon>Eukaryota</taxon>
        <taxon>Metazoa</taxon>
        <taxon>Chordata</taxon>
        <taxon>Craniata</taxon>
        <taxon>Vertebrata</taxon>
        <taxon>Euteleostomi</taxon>
        <taxon>Actinopterygii</taxon>
        <taxon>Neopterygii</taxon>
        <taxon>Teleostei</taxon>
        <taxon>Anguilliformes</taxon>
        <taxon>Anguillidae</taxon>
        <taxon>Anguilla</taxon>
    </lineage>
</organism>
<proteinExistence type="predicted"/>
<name>A0A0E9RNL4_ANGAN</name>
<accession>A0A0E9RNL4</accession>